<reference evidence="5 6" key="1">
    <citation type="journal article" date="2010" name="Cell">
        <title>The genome of Naegleria gruberi illuminates early eukaryotic versatility.</title>
        <authorList>
            <person name="Fritz-Laylin L.K."/>
            <person name="Prochnik S.E."/>
            <person name="Ginger M.L."/>
            <person name="Dacks J.B."/>
            <person name="Carpenter M.L."/>
            <person name="Field M.C."/>
            <person name="Kuo A."/>
            <person name="Paredez A."/>
            <person name="Chapman J."/>
            <person name="Pham J."/>
            <person name="Shu S."/>
            <person name="Neupane R."/>
            <person name="Cipriano M."/>
            <person name="Mancuso J."/>
            <person name="Tu H."/>
            <person name="Salamov A."/>
            <person name="Lindquist E."/>
            <person name="Shapiro H."/>
            <person name="Lucas S."/>
            <person name="Grigoriev I.V."/>
            <person name="Cande W.Z."/>
            <person name="Fulton C."/>
            <person name="Rokhsar D.S."/>
            <person name="Dawson S.C."/>
        </authorList>
    </citation>
    <scope>NUCLEOTIDE SEQUENCE [LARGE SCALE GENOMIC DNA]</scope>
    <source>
        <strain evidence="5 6">NEG-M</strain>
    </source>
</reference>
<feature type="compositionally biased region" description="Low complexity" evidence="3">
    <location>
        <begin position="275"/>
        <end position="286"/>
    </location>
</feature>
<dbReference type="KEGG" id="ngr:NAEGRDRAFT_59570"/>
<proteinExistence type="predicted"/>
<protein>
    <submittedName>
        <fullName evidence="5">SH3 domain-containing protein</fullName>
    </submittedName>
</protein>
<organism evidence="6">
    <name type="scientific">Naegleria gruberi</name>
    <name type="common">Amoeba</name>
    <dbReference type="NCBI Taxonomy" id="5762"/>
    <lineage>
        <taxon>Eukaryota</taxon>
        <taxon>Discoba</taxon>
        <taxon>Heterolobosea</taxon>
        <taxon>Tetramitia</taxon>
        <taxon>Eutetramitia</taxon>
        <taxon>Vahlkampfiidae</taxon>
        <taxon>Naegleria</taxon>
    </lineage>
</organism>
<dbReference type="eggNOG" id="KOG0521">
    <property type="taxonomic scope" value="Eukaryota"/>
</dbReference>
<dbReference type="PRINTS" id="PR00452">
    <property type="entry name" value="SH3DOMAIN"/>
</dbReference>
<dbReference type="Gene3D" id="1.20.1270.60">
    <property type="entry name" value="Arfaptin homology (AH) domain/BAR domain"/>
    <property type="match status" value="1"/>
</dbReference>
<feature type="compositionally biased region" description="Polar residues" evidence="3">
    <location>
        <begin position="341"/>
        <end position="351"/>
    </location>
</feature>
<dbReference type="InterPro" id="IPR036028">
    <property type="entry name" value="SH3-like_dom_sf"/>
</dbReference>
<evidence type="ECO:0000313" key="5">
    <source>
        <dbReference type="EMBL" id="EFC38156.1"/>
    </source>
</evidence>
<evidence type="ECO:0000256" key="2">
    <source>
        <dbReference type="PROSITE-ProRule" id="PRU00192"/>
    </source>
</evidence>
<dbReference type="PROSITE" id="PS50002">
    <property type="entry name" value="SH3"/>
    <property type="match status" value="1"/>
</dbReference>
<feature type="compositionally biased region" description="Low complexity" evidence="3">
    <location>
        <begin position="352"/>
        <end position="367"/>
    </location>
</feature>
<feature type="compositionally biased region" description="Low complexity" evidence="3">
    <location>
        <begin position="394"/>
        <end position="405"/>
    </location>
</feature>
<dbReference type="FunCoup" id="D2VY86">
    <property type="interactions" value="283"/>
</dbReference>
<feature type="domain" description="SH3" evidence="4">
    <location>
        <begin position="487"/>
        <end position="548"/>
    </location>
</feature>
<dbReference type="PANTHER" id="PTHR14167">
    <property type="entry name" value="SH3 DOMAIN-CONTAINING"/>
    <property type="match status" value="1"/>
</dbReference>
<feature type="region of interest" description="Disordered" evidence="3">
    <location>
        <begin position="172"/>
        <end position="426"/>
    </location>
</feature>
<dbReference type="EMBL" id="GG738910">
    <property type="protein sequence ID" value="EFC38156.1"/>
    <property type="molecule type" value="Genomic_DNA"/>
</dbReference>
<name>D2VY86_NAEGR</name>
<evidence type="ECO:0000313" key="6">
    <source>
        <dbReference type="Proteomes" id="UP000006671"/>
    </source>
</evidence>
<evidence type="ECO:0000259" key="4">
    <source>
        <dbReference type="PROSITE" id="PS50002"/>
    </source>
</evidence>
<dbReference type="RefSeq" id="XP_002670900.1">
    <property type="nucleotide sequence ID" value="XM_002670854.1"/>
</dbReference>
<gene>
    <name evidence="5" type="ORF">NAEGRDRAFT_59570</name>
</gene>
<feature type="compositionally biased region" description="Low complexity" evidence="3">
    <location>
        <begin position="227"/>
        <end position="239"/>
    </location>
</feature>
<dbReference type="Proteomes" id="UP000006671">
    <property type="component" value="Unassembled WGS sequence"/>
</dbReference>
<feature type="region of interest" description="Disordered" evidence="3">
    <location>
        <begin position="440"/>
        <end position="486"/>
    </location>
</feature>
<dbReference type="SUPFAM" id="SSF50044">
    <property type="entry name" value="SH3-domain"/>
    <property type="match status" value="1"/>
</dbReference>
<feature type="compositionally biased region" description="Low complexity" evidence="3">
    <location>
        <begin position="186"/>
        <end position="203"/>
    </location>
</feature>
<feature type="compositionally biased region" description="Low complexity" evidence="3">
    <location>
        <begin position="250"/>
        <end position="267"/>
    </location>
</feature>
<dbReference type="STRING" id="5762.D2VY86"/>
<dbReference type="SMART" id="SM00326">
    <property type="entry name" value="SH3"/>
    <property type="match status" value="1"/>
</dbReference>
<dbReference type="InParanoid" id="D2VY86"/>
<dbReference type="AlphaFoldDB" id="D2VY86"/>
<dbReference type="VEuPathDB" id="AmoebaDB:NAEGRDRAFT_59570"/>
<dbReference type="OrthoDB" id="207120at2759"/>
<dbReference type="SUPFAM" id="SSF103657">
    <property type="entry name" value="BAR/IMD domain-like"/>
    <property type="match status" value="1"/>
</dbReference>
<accession>D2VY86</accession>
<keyword evidence="6" id="KW-1185">Reference proteome</keyword>
<evidence type="ECO:0000256" key="3">
    <source>
        <dbReference type="SAM" id="MobiDB-lite"/>
    </source>
</evidence>
<dbReference type="InterPro" id="IPR001452">
    <property type="entry name" value="SH3_domain"/>
</dbReference>
<dbReference type="InterPro" id="IPR050384">
    <property type="entry name" value="Endophilin_SH3RF"/>
</dbReference>
<evidence type="ECO:0000256" key="1">
    <source>
        <dbReference type="ARBA" id="ARBA00022443"/>
    </source>
</evidence>
<feature type="compositionally biased region" description="Polar residues" evidence="3">
    <location>
        <begin position="300"/>
        <end position="309"/>
    </location>
</feature>
<keyword evidence="1 2" id="KW-0728">SH3 domain</keyword>
<sequence>MKSRKQKEAEFCDDYDKAAKYIDNSVKNIRSYCQKANLTTDLQNEFGDYLKDLGLENEDELGETLIKLGDCLKSMATLNHVMLCNIEDNYLQPISEFRKDLVGNNDLSSAEQYAKKCLKQEEHMKQLLQYFMCFYHYYSEGYTLTFHLKEPLEKIKDRSVKNVIAMRDQVMEELKPKKKPLPSPPSASSSTSPNSFSSSSTSLKRQDSTLSGTSQFKKAPPIPKHASSLSLNSTSSDNNKVNNGHVHQYSDSTVSTISNRSSSSSSSEEYVEQMVTPRSVPVVTPRVIPPKPISKPPVKTQSPPSNDNSPVVEPKVIETTASNSISTWKKPVAPTIKRNDSSTLSQPAQPESSPSVDVSSPTTSNNSWKKPTAPTVKKQEETTSPSLESQRKLNTQQTNSDTSSTKPQNKVITNSSEELSSSVSSFKKNLEQSIQFRLPGMANDSTHSGTSPSHETATSPASPVVNRPNTKPPVPQSRRPVQPSIPPHVAKCKAIYPYNAQSSEEITFKPGDIILIFEKEQDYGWWKGTVESDLERKGMFPSNYVQII</sequence>
<feature type="compositionally biased region" description="Low complexity" evidence="3">
    <location>
        <begin position="415"/>
        <end position="425"/>
    </location>
</feature>
<dbReference type="Pfam" id="PF00018">
    <property type="entry name" value="SH3_1"/>
    <property type="match status" value="1"/>
</dbReference>
<dbReference type="Gene3D" id="2.30.30.40">
    <property type="entry name" value="SH3 Domains"/>
    <property type="match status" value="1"/>
</dbReference>
<dbReference type="CDD" id="cd00174">
    <property type="entry name" value="SH3"/>
    <property type="match status" value="1"/>
</dbReference>
<feature type="compositionally biased region" description="Polar residues" evidence="3">
    <location>
        <begin position="443"/>
        <end position="461"/>
    </location>
</feature>
<dbReference type="GeneID" id="8857760"/>
<dbReference type="InterPro" id="IPR027267">
    <property type="entry name" value="AH/BAR_dom_sf"/>
</dbReference>